<keyword evidence="1" id="KW-0285">Flavoprotein</keyword>
<evidence type="ECO:0000256" key="7">
    <source>
        <dbReference type="ARBA" id="ARBA00023014"/>
    </source>
</evidence>
<dbReference type="CDD" id="cd00207">
    <property type="entry name" value="fer2"/>
    <property type="match status" value="1"/>
</dbReference>
<evidence type="ECO:0000256" key="5">
    <source>
        <dbReference type="ARBA" id="ARBA00023002"/>
    </source>
</evidence>
<dbReference type="Pfam" id="PF00111">
    <property type="entry name" value="Fer2"/>
    <property type="match status" value="1"/>
</dbReference>
<reference evidence="11" key="2">
    <citation type="submission" date="2015-08" db="EMBL/GenBank/DDBJ databases">
        <title>Draft Genome Sequence of a Heterotrophic Facultative Anaerobic Bacterium Ardenticatena maritima Strain 110S.</title>
        <authorList>
            <person name="Kawaichi S."/>
            <person name="Yoshida T."/>
            <person name="Sako Y."/>
            <person name="Nakamura R."/>
        </authorList>
    </citation>
    <scope>NUCLEOTIDE SEQUENCE [LARGE SCALE GENOMIC DNA]</scope>
    <source>
        <strain evidence="11">110S</strain>
    </source>
</reference>
<evidence type="ECO:0000256" key="4">
    <source>
        <dbReference type="ARBA" id="ARBA00022827"/>
    </source>
</evidence>
<feature type="domain" description="2Fe-2S ferredoxin-type" evidence="8">
    <location>
        <begin position="325"/>
        <end position="400"/>
    </location>
</feature>
<evidence type="ECO:0000256" key="2">
    <source>
        <dbReference type="ARBA" id="ARBA00022714"/>
    </source>
</evidence>
<dbReference type="InterPro" id="IPR002346">
    <property type="entry name" value="Mopterin_DH_FAD-bd"/>
</dbReference>
<accession>A0A0M8KB45</accession>
<dbReference type="Gene3D" id="1.10.150.120">
    <property type="entry name" value="[2Fe-2S]-binding domain"/>
    <property type="match status" value="1"/>
</dbReference>
<sequence length="481" mass="51539">MRLYKQYDAPRTLDEALALLAEHAPRARIIAGGTDLLVELERRQRDLDAVIDLTRIPGLDTIDIDNEGRIHLGPLVTHNQVANSRLIIKRAFPLAQAAWQVGAPQIRNRGTVAGNLITASPANDTITPLMALDAEVTLQSAARGKRTIPLREFYTGVRQTVMHPDEIMVDIAFPALLPNQHGAFAKLGLRRAQAISVVNVAIVITADRNASGGICPPIFDARITLGAVAPTIIRAPEAEQALIGPDLSDEHLAHVAQLAAEAASPIDDIRAPAAYRRHAVRVLTLRLLKALRDGTATRDFPTRRANLWTQPGHPLSPLPPEPPGEEIVATVNGRRVVLYNTRGKTLLHALRDAGLTGTKEGCGEGECGACTVMLDGAAVMSCLVPAERAHGATILTVEGIAEGETLHPIQRAFVTHDAVQCGYCTPGFIVSAYALLQENPTPAPDEIRQAISGNLCRCTGYYKIVEAIEAVARGLDAPSTA</sequence>
<dbReference type="GO" id="GO:0005506">
    <property type="term" value="F:iron ion binding"/>
    <property type="evidence" value="ECO:0007669"/>
    <property type="project" value="InterPro"/>
</dbReference>
<gene>
    <name evidence="10" type="ORF">ARMA_2429</name>
</gene>
<dbReference type="InterPro" id="IPR016167">
    <property type="entry name" value="FAD-bd_PCMH_sub1"/>
</dbReference>
<keyword evidence="2" id="KW-0001">2Fe-2S</keyword>
<dbReference type="GO" id="GO:0071949">
    <property type="term" value="F:FAD binding"/>
    <property type="evidence" value="ECO:0007669"/>
    <property type="project" value="InterPro"/>
</dbReference>
<dbReference type="Gene3D" id="3.30.390.50">
    <property type="entry name" value="CO dehydrogenase flavoprotein, C-terminal domain"/>
    <property type="match status" value="1"/>
</dbReference>
<dbReference type="SUPFAM" id="SSF47741">
    <property type="entry name" value="CO dehydrogenase ISP C-domain like"/>
    <property type="match status" value="1"/>
</dbReference>
<keyword evidence="5" id="KW-0560">Oxidoreductase</keyword>
<comment type="caution">
    <text evidence="10">The sequence shown here is derived from an EMBL/GenBank/DDBJ whole genome shotgun (WGS) entry which is preliminary data.</text>
</comment>
<dbReference type="InterPro" id="IPR036884">
    <property type="entry name" value="2Fe-2S-bd_dom_sf"/>
</dbReference>
<dbReference type="SUPFAM" id="SSF55447">
    <property type="entry name" value="CO dehydrogenase flavoprotein C-terminal domain-like"/>
    <property type="match status" value="1"/>
</dbReference>
<keyword evidence="7" id="KW-0411">Iron-sulfur</keyword>
<dbReference type="PROSITE" id="PS51085">
    <property type="entry name" value="2FE2S_FER_2"/>
    <property type="match status" value="1"/>
</dbReference>
<organism evidence="10 11">
    <name type="scientific">Ardenticatena maritima</name>
    <dbReference type="NCBI Taxonomy" id="872965"/>
    <lineage>
        <taxon>Bacteria</taxon>
        <taxon>Bacillati</taxon>
        <taxon>Chloroflexota</taxon>
        <taxon>Ardenticatenia</taxon>
        <taxon>Ardenticatenales</taxon>
        <taxon>Ardenticatenaceae</taxon>
        <taxon>Ardenticatena</taxon>
    </lineage>
</organism>
<dbReference type="InterPro" id="IPR016169">
    <property type="entry name" value="FAD-bd_PCMH_sub2"/>
</dbReference>
<dbReference type="InterPro" id="IPR036010">
    <property type="entry name" value="2Fe-2S_ferredoxin-like_sf"/>
</dbReference>
<dbReference type="Gene3D" id="3.10.20.30">
    <property type="match status" value="1"/>
</dbReference>
<dbReference type="InterPro" id="IPR016166">
    <property type="entry name" value="FAD-bd_PCMH"/>
</dbReference>
<dbReference type="STRING" id="872965.SE16_14200"/>
<dbReference type="Proteomes" id="UP000037784">
    <property type="component" value="Unassembled WGS sequence"/>
</dbReference>
<dbReference type="InterPro" id="IPR002888">
    <property type="entry name" value="2Fe-2S-bd"/>
</dbReference>
<dbReference type="GO" id="GO:0016491">
    <property type="term" value="F:oxidoreductase activity"/>
    <property type="evidence" value="ECO:0007669"/>
    <property type="project" value="UniProtKB-KW"/>
</dbReference>
<dbReference type="InParanoid" id="A0A0M8KB45"/>
<dbReference type="PANTHER" id="PTHR45444">
    <property type="entry name" value="XANTHINE DEHYDROGENASE"/>
    <property type="match status" value="1"/>
</dbReference>
<keyword evidence="11" id="KW-1185">Reference proteome</keyword>
<dbReference type="PROSITE" id="PS51387">
    <property type="entry name" value="FAD_PCMH"/>
    <property type="match status" value="1"/>
</dbReference>
<dbReference type="InterPro" id="IPR016208">
    <property type="entry name" value="Ald_Oxase/xanthine_DH-like"/>
</dbReference>
<dbReference type="Pfam" id="PF01799">
    <property type="entry name" value="Fer2_2"/>
    <property type="match status" value="1"/>
</dbReference>
<name>A0A0M8KB45_9CHLR</name>
<evidence type="ECO:0008006" key="12">
    <source>
        <dbReference type="Google" id="ProtNLM"/>
    </source>
</evidence>
<dbReference type="OrthoDB" id="9789842at2"/>
<evidence type="ECO:0000313" key="11">
    <source>
        <dbReference type="Proteomes" id="UP000037784"/>
    </source>
</evidence>
<proteinExistence type="predicted"/>
<dbReference type="PROSITE" id="PS00197">
    <property type="entry name" value="2FE2S_FER_1"/>
    <property type="match status" value="1"/>
</dbReference>
<dbReference type="FunFam" id="1.10.150.120:FF:000003">
    <property type="entry name" value="Carbon monoxide dehydrogenase, small subunit"/>
    <property type="match status" value="1"/>
</dbReference>
<evidence type="ECO:0000256" key="3">
    <source>
        <dbReference type="ARBA" id="ARBA00022723"/>
    </source>
</evidence>
<dbReference type="Gene3D" id="3.30.43.10">
    <property type="entry name" value="Uridine Diphospho-n-acetylenolpyruvylglucosamine Reductase, domain 2"/>
    <property type="match status" value="1"/>
</dbReference>
<dbReference type="InterPro" id="IPR005107">
    <property type="entry name" value="CO_DH_flav_C"/>
</dbReference>
<dbReference type="Pfam" id="PF03450">
    <property type="entry name" value="CO_deh_flav_C"/>
    <property type="match status" value="1"/>
</dbReference>
<dbReference type="SUPFAM" id="SSF54292">
    <property type="entry name" value="2Fe-2S ferredoxin-like"/>
    <property type="match status" value="1"/>
</dbReference>
<dbReference type="InterPro" id="IPR012675">
    <property type="entry name" value="Beta-grasp_dom_sf"/>
</dbReference>
<dbReference type="InterPro" id="IPR006058">
    <property type="entry name" value="2Fe2S_fd_BS"/>
</dbReference>
<evidence type="ECO:0000313" key="10">
    <source>
        <dbReference type="EMBL" id="GAP64006.1"/>
    </source>
</evidence>
<dbReference type="Pfam" id="PF00941">
    <property type="entry name" value="FAD_binding_5"/>
    <property type="match status" value="1"/>
</dbReference>
<evidence type="ECO:0000259" key="9">
    <source>
        <dbReference type="PROSITE" id="PS51387"/>
    </source>
</evidence>
<reference evidence="10 11" key="1">
    <citation type="journal article" date="2015" name="Genome Announc.">
        <title>Draft Genome Sequence of a Heterotrophic Facultative Anaerobic Thermophilic Bacterium, Ardenticatena maritima Strain 110ST.</title>
        <authorList>
            <person name="Kawaichi S."/>
            <person name="Yoshida T."/>
            <person name="Sako Y."/>
            <person name="Nakamura R."/>
        </authorList>
    </citation>
    <scope>NUCLEOTIDE SEQUENCE [LARGE SCALE GENOMIC DNA]</scope>
    <source>
        <strain evidence="10 11">110S</strain>
    </source>
</reference>
<dbReference type="Gene3D" id="3.30.465.10">
    <property type="match status" value="1"/>
</dbReference>
<keyword evidence="3" id="KW-0479">Metal-binding</keyword>
<dbReference type="SUPFAM" id="SSF56176">
    <property type="entry name" value="FAD-binding/transporter-associated domain-like"/>
    <property type="match status" value="1"/>
</dbReference>
<dbReference type="SMART" id="SM01092">
    <property type="entry name" value="CO_deh_flav_C"/>
    <property type="match status" value="1"/>
</dbReference>
<dbReference type="InterPro" id="IPR036318">
    <property type="entry name" value="FAD-bd_PCMH-like_sf"/>
</dbReference>
<dbReference type="PANTHER" id="PTHR45444:SF3">
    <property type="entry name" value="XANTHINE DEHYDROGENASE"/>
    <property type="match status" value="1"/>
</dbReference>
<evidence type="ECO:0000259" key="8">
    <source>
        <dbReference type="PROSITE" id="PS51085"/>
    </source>
</evidence>
<protein>
    <recommendedName>
        <fullName evidence="12">2Fe-2S iron-sulfur cluster binding domain-containing protein</fullName>
    </recommendedName>
</protein>
<dbReference type="AlphaFoldDB" id="A0A0M8KB45"/>
<dbReference type="InterPro" id="IPR001041">
    <property type="entry name" value="2Fe-2S_ferredoxin-type"/>
</dbReference>
<dbReference type="EMBL" id="BBZA01000220">
    <property type="protein sequence ID" value="GAP64006.1"/>
    <property type="molecule type" value="Genomic_DNA"/>
</dbReference>
<dbReference type="GO" id="GO:0051537">
    <property type="term" value="F:2 iron, 2 sulfur cluster binding"/>
    <property type="evidence" value="ECO:0007669"/>
    <property type="project" value="UniProtKB-KW"/>
</dbReference>
<evidence type="ECO:0000256" key="1">
    <source>
        <dbReference type="ARBA" id="ARBA00022630"/>
    </source>
</evidence>
<keyword evidence="6" id="KW-0408">Iron</keyword>
<dbReference type="InterPro" id="IPR036683">
    <property type="entry name" value="CO_DH_flav_C_dom_sf"/>
</dbReference>
<evidence type="ECO:0000256" key="6">
    <source>
        <dbReference type="ARBA" id="ARBA00023004"/>
    </source>
</evidence>
<dbReference type="RefSeq" id="WP_082374379.1">
    <property type="nucleotide sequence ID" value="NZ_BBZA01000220.1"/>
</dbReference>
<keyword evidence="4" id="KW-0274">FAD</keyword>
<feature type="domain" description="FAD-binding PCMH-type" evidence="9">
    <location>
        <begin position="1"/>
        <end position="178"/>
    </location>
</feature>